<dbReference type="CDD" id="cd00377">
    <property type="entry name" value="ICL_PEPM"/>
    <property type="match status" value="1"/>
</dbReference>
<name>A0ABT8A772_9PROT</name>
<comment type="caution">
    <text evidence="1">The sequence shown here is derived from an EMBL/GenBank/DDBJ whole genome shotgun (WGS) entry which is preliminary data.</text>
</comment>
<dbReference type="Pfam" id="PF13714">
    <property type="entry name" value="PEP_mutase"/>
    <property type="match status" value="1"/>
</dbReference>
<protein>
    <submittedName>
        <fullName evidence="1">Isocitrate lyase/PEP mutase family protein</fullName>
    </submittedName>
</protein>
<keyword evidence="2" id="KW-1185">Reference proteome</keyword>
<dbReference type="GO" id="GO:0016829">
    <property type="term" value="F:lyase activity"/>
    <property type="evidence" value="ECO:0007669"/>
    <property type="project" value="UniProtKB-KW"/>
</dbReference>
<dbReference type="InterPro" id="IPR039556">
    <property type="entry name" value="ICL/PEPM"/>
</dbReference>
<dbReference type="SUPFAM" id="SSF51621">
    <property type="entry name" value="Phosphoenolpyruvate/pyruvate domain"/>
    <property type="match status" value="1"/>
</dbReference>
<proteinExistence type="predicted"/>
<dbReference type="PANTHER" id="PTHR42905">
    <property type="entry name" value="PHOSPHOENOLPYRUVATE CARBOXYLASE"/>
    <property type="match status" value="1"/>
</dbReference>
<sequence>MRLGQGSAARPTTRFRAMLARGTPLVLPGCYNALTARILEHAGHEAIYMTGYGTSLSLLGLPDAGLITLTEMAMNARLIAGAITAPLIADADTGFGNAINVVRTVEEYIRAGVAGIHIEDQVAPKRCGHVAGREVIGREEAVAKIRAASETRAALDADFTLVARTDARGAHGGSLDEAIARANLFLEAGADLAFVEGPASRAEIAEVCRRVNGPVFYNQTGISPRLSEADMAELGIAVTILPGAVLRQTIMAVHDLAVAMKQQGALAEAEVDARTKVHPLGNVHLFAGFDRIRALEEAFLPAGAQEKYAGTLGHMPEAKG</sequence>
<accession>A0ABT8A772</accession>
<organism evidence="1 2">
    <name type="scientific">Paeniroseomonas aquatica</name>
    <dbReference type="NCBI Taxonomy" id="373043"/>
    <lineage>
        <taxon>Bacteria</taxon>
        <taxon>Pseudomonadati</taxon>
        <taxon>Pseudomonadota</taxon>
        <taxon>Alphaproteobacteria</taxon>
        <taxon>Acetobacterales</taxon>
        <taxon>Acetobacteraceae</taxon>
        <taxon>Paeniroseomonas</taxon>
    </lineage>
</organism>
<evidence type="ECO:0000313" key="1">
    <source>
        <dbReference type="EMBL" id="MDN3565657.1"/>
    </source>
</evidence>
<dbReference type="RefSeq" id="WP_290317511.1">
    <property type="nucleotide sequence ID" value="NZ_JAUFPN010000150.1"/>
</dbReference>
<dbReference type="Gene3D" id="3.20.20.60">
    <property type="entry name" value="Phosphoenolpyruvate-binding domains"/>
    <property type="match status" value="1"/>
</dbReference>
<dbReference type="InterPro" id="IPR040442">
    <property type="entry name" value="Pyrv_kinase-like_dom_sf"/>
</dbReference>
<reference evidence="2" key="1">
    <citation type="journal article" date="2019" name="Int. J. Syst. Evol. Microbiol.">
        <title>The Global Catalogue of Microorganisms (GCM) 10K type strain sequencing project: providing services to taxonomists for standard genome sequencing and annotation.</title>
        <authorList>
            <consortium name="The Broad Institute Genomics Platform"/>
            <consortium name="The Broad Institute Genome Sequencing Center for Infectious Disease"/>
            <person name="Wu L."/>
            <person name="Ma J."/>
        </authorList>
    </citation>
    <scope>NUCLEOTIDE SEQUENCE [LARGE SCALE GENOMIC DNA]</scope>
    <source>
        <strain evidence="2">CECT 7131</strain>
    </source>
</reference>
<keyword evidence="1" id="KW-0456">Lyase</keyword>
<evidence type="ECO:0000313" key="2">
    <source>
        <dbReference type="Proteomes" id="UP001529369"/>
    </source>
</evidence>
<dbReference type="PANTHER" id="PTHR42905:SF5">
    <property type="entry name" value="CARBOXYVINYL-CARBOXYPHOSPHONATE PHOSPHORYLMUTASE, CHLOROPLASTIC"/>
    <property type="match status" value="1"/>
</dbReference>
<dbReference type="EMBL" id="JAUFPN010000150">
    <property type="protein sequence ID" value="MDN3565657.1"/>
    <property type="molecule type" value="Genomic_DNA"/>
</dbReference>
<gene>
    <name evidence="1" type="ORF">QWZ14_14915</name>
</gene>
<dbReference type="Proteomes" id="UP001529369">
    <property type="component" value="Unassembled WGS sequence"/>
</dbReference>
<dbReference type="InterPro" id="IPR015813">
    <property type="entry name" value="Pyrv/PenolPyrv_kinase-like_dom"/>
</dbReference>